<accession>A0A3M9NJD3</accession>
<feature type="transmembrane region" description="Helical" evidence="10">
    <location>
        <begin position="324"/>
        <end position="343"/>
    </location>
</feature>
<feature type="domain" description="CBS" evidence="11">
    <location>
        <begin position="536"/>
        <end position="588"/>
    </location>
</feature>
<evidence type="ECO:0000313" key="13">
    <source>
        <dbReference type="Proteomes" id="UP000267223"/>
    </source>
</evidence>
<keyword evidence="13" id="KW-1185">Reference proteome</keyword>
<evidence type="ECO:0000313" key="12">
    <source>
        <dbReference type="EMBL" id="RNI37912.1"/>
    </source>
</evidence>
<feature type="transmembrane region" description="Helical" evidence="10">
    <location>
        <begin position="239"/>
        <end position="256"/>
    </location>
</feature>
<feature type="transmembrane region" description="Helical" evidence="10">
    <location>
        <begin position="277"/>
        <end position="295"/>
    </location>
</feature>
<feature type="transmembrane region" description="Helical" evidence="10">
    <location>
        <begin position="381"/>
        <end position="401"/>
    </location>
</feature>
<dbReference type="Proteomes" id="UP000267223">
    <property type="component" value="Unassembled WGS sequence"/>
</dbReference>
<dbReference type="OrthoDB" id="9812438at2"/>
<comment type="subcellular location">
    <subcellularLocation>
        <location evidence="1">Membrane</location>
        <topology evidence="1">Multi-pass membrane protein</topology>
    </subcellularLocation>
</comment>
<dbReference type="PRINTS" id="PR00762">
    <property type="entry name" value="CLCHANNEL"/>
</dbReference>
<keyword evidence="6 10" id="KW-0472">Membrane</keyword>
<dbReference type="GO" id="GO:0034707">
    <property type="term" value="C:chloride channel complex"/>
    <property type="evidence" value="ECO:0007669"/>
    <property type="project" value="UniProtKB-KW"/>
</dbReference>
<keyword evidence="7" id="KW-0869">Chloride channel</keyword>
<dbReference type="SUPFAM" id="SSF81340">
    <property type="entry name" value="Clc chloride channel"/>
    <property type="match status" value="1"/>
</dbReference>
<dbReference type="AlphaFoldDB" id="A0A3M9NJD3"/>
<keyword evidence="2" id="KW-0813">Transport</keyword>
<organism evidence="12 13">
    <name type="scientific">Hanamia caeni</name>
    <dbReference type="NCBI Taxonomy" id="2294116"/>
    <lineage>
        <taxon>Bacteria</taxon>
        <taxon>Pseudomonadati</taxon>
        <taxon>Bacteroidota</taxon>
        <taxon>Chitinophagia</taxon>
        <taxon>Chitinophagales</taxon>
        <taxon>Chitinophagaceae</taxon>
        <taxon>Hanamia</taxon>
    </lineage>
</organism>
<dbReference type="Pfam" id="PF00571">
    <property type="entry name" value="CBS"/>
    <property type="match status" value="1"/>
</dbReference>
<dbReference type="Gene3D" id="1.10.3080.10">
    <property type="entry name" value="Clc chloride channel"/>
    <property type="match status" value="1"/>
</dbReference>
<keyword evidence="9" id="KW-0407">Ion channel</keyword>
<dbReference type="Pfam" id="PF00654">
    <property type="entry name" value="Voltage_CLC"/>
    <property type="match status" value="1"/>
</dbReference>
<feature type="transmembrane region" description="Helical" evidence="10">
    <location>
        <begin position="355"/>
        <end position="375"/>
    </location>
</feature>
<feature type="transmembrane region" description="Helical" evidence="10">
    <location>
        <begin position="198"/>
        <end position="219"/>
    </location>
</feature>
<feature type="transmembrane region" description="Helical" evidence="10">
    <location>
        <begin position="29"/>
        <end position="49"/>
    </location>
</feature>
<keyword evidence="3 10" id="KW-0812">Transmembrane</keyword>
<evidence type="ECO:0000256" key="2">
    <source>
        <dbReference type="ARBA" id="ARBA00022448"/>
    </source>
</evidence>
<sequence length="601" mass="66437">MQVKFYEKALRYIEAINQWRKRRISNSTFLILAASVVGILGGVTSSVLKELTHYVANFLINDFHWKYKFYLYFFFPLIGILLTVLYIRTFIRRSKFQHGITAIIYTISHNSSKLDFHNIYSQVITSALTVGLGGSAGLEAPAVASGAAIGSNIGRFFGLNYRETTLLLACGAAAGISGAFNSPVAGMIFAIEVVMPEFSIPAVIPLLIASAFSSVISQLIYKEPLFVLVGRGGWVVEAFWYYIALGIIVGLYSVYFNRLNYRLGNFFGRIKNRYNKVFIGGITLGIMIFLLPALYGEGYINIQKLLDGNYTSLLSNSIFSDYQGISWALLLFAILTFIGKTFASIITMGSGGNGGMFGPSVIVGGLVGFSFAFGINMTGFAHLNITNFIIAGMAASISGVMHAPLTGIFLAAEITGGYVILVPLMIVSAISYFINKGILKYSIYTYGLAAKGDLIGQENKEHGILRRIKLKYLIERDFVVLRPEDTPESRSTDIIHTSRNIFPVVNKEGVLTGILYSDHLLELLVSPNADDRTRLIKDIARPPDKVINVNTSMYDVMRIMDSKDTRILPVTGPGNIYLGFVTKNGIFNKYRHILMRQENLM</sequence>
<feature type="transmembrane region" description="Helical" evidence="10">
    <location>
        <begin position="69"/>
        <end position="87"/>
    </location>
</feature>
<evidence type="ECO:0000256" key="9">
    <source>
        <dbReference type="ARBA" id="ARBA00023303"/>
    </source>
</evidence>
<evidence type="ECO:0000256" key="5">
    <source>
        <dbReference type="ARBA" id="ARBA00023065"/>
    </source>
</evidence>
<reference evidence="12 13" key="1">
    <citation type="submission" date="2018-11" db="EMBL/GenBank/DDBJ databases">
        <title>Draft genome sequence of Ferruginibacter sp. BO-59.</title>
        <authorList>
            <person name="Im W.T."/>
        </authorList>
    </citation>
    <scope>NUCLEOTIDE SEQUENCE [LARGE SCALE GENOMIC DNA]</scope>
    <source>
        <strain evidence="12 13">BO-59</strain>
    </source>
</reference>
<evidence type="ECO:0000256" key="6">
    <source>
        <dbReference type="ARBA" id="ARBA00023136"/>
    </source>
</evidence>
<dbReference type="InterPro" id="IPR014743">
    <property type="entry name" value="Cl-channel_core"/>
</dbReference>
<evidence type="ECO:0000256" key="3">
    <source>
        <dbReference type="ARBA" id="ARBA00022692"/>
    </source>
</evidence>
<feature type="transmembrane region" description="Helical" evidence="10">
    <location>
        <begin position="408"/>
        <end position="434"/>
    </location>
</feature>
<dbReference type="InterPro" id="IPR001807">
    <property type="entry name" value="ClC"/>
</dbReference>
<keyword evidence="8" id="KW-0868">Chloride</keyword>
<dbReference type="EMBL" id="RJJR01000004">
    <property type="protein sequence ID" value="RNI37912.1"/>
    <property type="molecule type" value="Genomic_DNA"/>
</dbReference>
<dbReference type="InterPro" id="IPR050368">
    <property type="entry name" value="ClC-type_chloride_channel"/>
</dbReference>
<proteinExistence type="predicted"/>
<gene>
    <name evidence="12" type="ORF">EFY79_06655</name>
</gene>
<name>A0A3M9NJD3_9BACT</name>
<keyword evidence="5" id="KW-0406">Ion transport</keyword>
<evidence type="ECO:0000256" key="8">
    <source>
        <dbReference type="ARBA" id="ARBA00023214"/>
    </source>
</evidence>
<dbReference type="InterPro" id="IPR000644">
    <property type="entry name" value="CBS_dom"/>
</dbReference>
<keyword evidence="4 10" id="KW-1133">Transmembrane helix</keyword>
<evidence type="ECO:0000256" key="1">
    <source>
        <dbReference type="ARBA" id="ARBA00004141"/>
    </source>
</evidence>
<evidence type="ECO:0000256" key="4">
    <source>
        <dbReference type="ARBA" id="ARBA00022989"/>
    </source>
</evidence>
<dbReference type="PANTHER" id="PTHR43427:SF6">
    <property type="entry name" value="CHLORIDE CHANNEL PROTEIN CLC-E"/>
    <property type="match status" value="1"/>
</dbReference>
<dbReference type="Gene3D" id="3.10.580.10">
    <property type="entry name" value="CBS-domain"/>
    <property type="match status" value="1"/>
</dbReference>
<dbReference type="CDD" id="cd00400">
    <property type="entry name" value="Voltage_gated_ClC"/>
    <property type="match status" value="1"/>
</dbReference>
<evidence type="ECO:0000256" key="7">
    <source>
        <dbReference type="ARBA" id="ARBA00023173"/>
    </source>
</evidence>
<dbReference type="PANTHER" id="PTHR43427">
    <property type="entry name" value="CHLORIDE CHANNEL PROTEIN CLC-E"/>
    <property type="match status" value="1"/>
</dbReference>
<protein>
    <submittedName>
        <fullName evidence="12">Chloride channel protein</fullName>
    </submittedName>
</protein>
<comment type="caution">
    <text evidence="12">The sequence shown here is derived from an EMBL/GenBank/DDBJ whole genome shotgun (WGS) entry which is preliminary data.</text>
</comment>
<dbReference type="GO" id="GO:0005254">
    <property type="term" value="F:chloride channel activity"/>
    <property type="evidence" value="ECO:0007669"/>
    <property type="project" value="UniProtKB-KW"/>
</dbReference>
<evidence type="ECO:0000259" key="11">
    <source>
        <dbReference type="Pfam" id="PF00571"/>
    </source>
</evidence>
<dbReference type="SUPFAM" id="SSF54631">
    <property type="entry name" value="CBS-domain pair"/>
    <property type="match status" value="1"/>
</dbReference>
<dbReference type="InterPro" id="IPR046342">
    <property type="entry name" value="CBS_dom_sf"/>
</dbReference>
<evidence type="ECO:0000256" key="10">
    <source>
        <dbReference type="SAM" id="Phobius"/>
    </source>
</evidence>